<dbReference type="GO" id="GO:0005524">
    <property type="term" value="F:ATP binding"/>
    <property type="evidence" value="ECO:0007669"/>
    <property type="project" value="UniProtKB-KW"/>
</dbReference>
<dbReference type="InterPro" id="IPR027417">
    <property type="entry name" value="P-loop_NTPase"/>
</dbReference>
<keyword evidence="2" id="KW-0547">Nucleotide-binding</keyword>
<dbReference type="GO" id="GO:0017004">
    <property type="term" value="P:cytochrome complex assembly"/>
    <property type="evidence" value="ECO:0007669"/>
    <property type="project" value="UniProtKB-KW"/>
</dbReference>
<evidence type="ECO:0000313" key="8">
    <source>
        <dbReference type="EMBL" id="TDQ83136.1"/>
    </source>
</evidence>
<dbReference type="InterPro" id="IPR017871">
    <property type="entry name" value="ABC_transporter-like_CS"/>
</dbReference>
<dbReference type="PROSITE" id="PS00211">
    <property type="entry name" value="ABC_TRANSPORTER_1"/>
    <property type="match status" value="1"/>
</dbReference>
<evidence type="ECO:0000259" key="7">
    <source>
        <dbReference type="PROSITE" id="PS50893"/>
    </source>
</evidence>
<evidence type="ECO:0000313" key="9">
    <source>
        <dbReference type="Proteomes" id="UP000295783"/>
    </source>
</evidence>
<organism evidence="8 9">
    <name type="scientific">Dongia mobilis</name>
    <dbReference type="NCBI Taxonomy" id="578943"/>
    <lineage>
        <taxon>Bacteria</taxon>
        <taxon>Pseudomonadati</taxon>
        <taxon>Pseudomonadota</taxon>
        <taxon>Alphaproteobacteria</taxon>
        <taxon>Rhodospirillales</taxon>
        <taxon>Dongiaceae</taxon>
        <taxon>Dongia</taxon>
    </lineage>
</organism>
<dbReference type="NCBIfam" id="TIGR01189">
    <property type="entry name" value="ccmA"/>
    <property type="match status" value="1"/>
</dbReference>
<dbReference type="SUPFAM" id="SSF52540">
    <property type="entry name" value="P-loop containing nucleoside triphosphate hydrolases"/>
    <property type="match status" value="1"/>
</dbReference>
<proteinExistence type="predicted"/>
<gene>
    <name evidence="8" type="ORF">A8950_1421</name>
</gene>
<sequence length="215" mass="22717">MGTAAAFAGLQARQLACRRGDRLLFRGVDFAVAAGEALFLRGPNGSGKTSLLRLIAGLLAPESGEVLWCGRDAHRLGAAFRAELAFLGHLDALKPQLTLRDNLAFWRALLGGTVEIEAVLAEVGLAASVDLPAQYLSAGQRRRFGLARLLLRPSRLWLLDEPTTALDTEGQAMVTALIGRHLAAGGIAVISSHDEIALPGSVLALGRGPKNEARL</sequence>
<dbReference type="AlphaFoldDB" id="A0A4R6WV23"/>
<dbReference type="InterPro" id="IPR003439">
    <property type="entry name" value="ABC_transporter-like_ATP-bd"/>
</dbReference>
<dbReference type="NCBIfam" id="NF010061">
    <property type="entry name" value="PRK13538.1"/>
    <property type="match status" value="1"/>
</dbReference>
<comment type="caution">
    <text evidence="8">The sequence shown here is derived from an EMBL/GenBank/DDBJ whole genome shotgun (WGS) entry which is preliminary data.</text>
</comment>
<dbReference type="SMART" id="SM00382">
    <property type="entry name" value="AAA"/>
    <property type="match status" value="1"/>
</dbReference>
<dbReference type="GO" id="GO:0016887">
    <property type="term" value="F:ATP hydrolysis activity"/>
    <property type="evidence" value="ECO:0007669"/>
    <property type="project" value="InterPro"/>
</dbReference>
<keyword evidence="5" id="KW-1278">Translocase</keyword>
<dbReference type="InterPro" id="IPR003593">
    <property type="entry name" value="AAA+_ATPase"/>
</dbReference>
<evidence type="ECO:0000256" key="1">
    <source>
        <dbReference type="ARBA" id="ARBA00022448"/>
    </source>
</evidence>
<dbReference type="PANTHER" id="PTHR43499">
    <property type="entry name" value="ABC TRANSPORTER I FAMILY MEMBER 1"/>
    <property type="match status" value="1"/>
</dbReference>
<dbReference type="GO" id="GO:0022857">
    <property type="term" value="F:transmembrane transporter activity"/>
    <property type="evidence" value="ECO:0007669"/>
    <property type="project" value="InterPro"/>
</dbReference>
<name>A0A4R6WV23_9PROT</name>
<dbReference type="InterPro" id="IPR005895">
    <property type="entry name" value="ABC_transptr_haem_export_CcmA"/>
</dbReference>
<feature type="domain" description="ABC transporter" evidence="7">
    <location>
        <begin position="10"/>
        <end position="215"/>
    </location>
</feature>
<dbReference type="Pfam" id="PF00005">
    <property type="entry name" value="ABC_tran"/>
    <property type="match status" value="1"/>
</dbReference>
<evidence type="ECO:0000256" key="5">
    <source>
        <dbReference type="ARBA" id="ARBA00022967"/>
    </source>
</evidence>
<reference evidence="8 9" key="1">
    <citation type="submission" date="2019-03" db="EMBL/GenBank/DDBJ databases">
        <title>Genomic Encyclopedia of Type Strains, Phase III (KMG-III): the genomes of soil and plant-associated and newly described type strains.</title>
        <authorList>
            <person name="Whitman W."/>
        </authorList>
    </citation>
    <scope>NUCLEOTIDE SEQUENCE [LARGE SCALE GENOMIC DNA]</scope>
    <source>
        <strain evidence="8 9">CGMCC 1.7660</strain>
    </source>
</reference>
<evidence type="ECO:0000256" key="4">
    <source>
        <dbReference type="ARBA" id="ARBA00022840"/>
    </source>
</evidence>
<dbReference type="PROSITE" id="PS50893">
    <property type="entry name" value="ABC_TRANSPORTER_2"/>
    <property type="match status" value="1"/>
</dbReference>
<keyword evidence="6" id="KW-0472">Membrane</keyword>
<dbReference type="Proteomes" id="UP000295783">
    <property type="component" value="Unassembled WGS sequence"/>
</dbReference>
<evidence type="ECO:0000256" key="3">
    <source>
        <dbReference type="ARBA" id="ARBA00022748"/>
    </source>
</evidence>
<dbReference type="Gene3D" id="3.40.50.300">
    <property type="entry name" value="P-loop containing nucleotide triphosphate hydrolases"/>
    <property type="match status" value="1"/>
</dbReference>
<evidence type="ECO:0000256" key="6">
    <source>
        <dbReference type="ARBA" id="ARBA00023136"/>
    </source>
</evidence>
<keyword evidence="9" id="KW-1185">Reference proteome</keyword>
<evidence type="ECO:0000256" key="2">
    <source>
        <dbReference type="ARBA" id="ARBA00022741"/>
    </source>
</evidence>
<protein>
    <submittedName>
        <fullName evidence="8">Heme exporter protein A</fullName>
    </submittedName>
</protein>
<keyword evidence="3" id="KW-0201">Cytochrome c-type biogenesis</keyword>
<accession>A0A4R6WV23</accession>
<keyword evidence="1" id="KW-0813">Transport</keyword>
<dbReference type="EMBL" id="SNYW01000007">
    <property type="protein sequence ID" value="TDQ83136.1"/>
    <property type="molecule type" value="Genomic_DNA"/>
</dbReference>
<dbReference type="PANTHER" id="PTHR43499:SF1">
    <property type="entry name" value="ABC TRANSPORTER I FAMILY MEMBER 1"/>
    <property type="match status" value="1"/>
</dbReference>
<keyword evidence="4" id="KW-0067">ATP-binding</keyword>
<dbReference type="RefSeq" id="WP_243735554.1">
    <property type="nucleotide sequence ID" value="NZ_SNYW01000007.1"/>
</dbReference>